<name>A0A314YD92_PRUYE</name>
<proteinExistence type="predicted"/>
<protein>
    <submittedName>
        <fullName evidence="1">Uncharacterized protein</fullName>
    </submittedName>
</protein>
<keyword evidence="2" id="KW-1185">Reference proteome</keyword>
<dbReference type="Proteomes" id="UP000250321">
    <property type="component" value="Unassembled WGS sequence"/>
</dbReference>
<comment type="caution">
    <text evidence="1">The sequence shown here is derived from an EMBL/GenBank/DDBJ whole genome shotgun (WGS) entry which is preliminary data.</text>
</comment>
<dbReference type="AlphaFoldDB" id="A0A314YD92"/>
<reference evidence="1 2" key="1">
    <citation type="submission" date="2018-02" db="EMBL/GenBank/DDBJ databases">
        <title>Draft genome of wild Prunus yedoensis var. nudiflora.</title>
        <authorList>
            <person name="Baek S."/>
            <person name="Kim J.-H."/>
            <person name="Choi K."/>
            <person name="Kim G.-B."/>
            <person name="Cho A."/>
            <person name="Jang H."/>
            <person name="Shin C.-H."/>
            <person name="Yu H.-J."/>
            <person name="Mun J.-H."/>
        </authorList>
    </citation>
    <scope>NUCLEOTIDE SEQUENCE [LARGE SCALE GENOMIC DNA]</scope>
    <source>
        <strain evidence="2">cv. Jeju island</strain>
        <tissue evidence="1">Leaf</tissue>
    </source>
</reference>
<evidence type="ECO:0000313" key="2">
    <source>
        <dbReference type="Proteomes" id="UP000250321"/>
    </source>
</evidence>
<evidence type="ECO:0000313" key="1">
    <source>
        <dbReference type="EMBL" id="PQQ04413.1"/>
    </source>
</evidence>
<gene>
    <name evidence="1" type="ORF">Pyn_16858</name>
</gene>
<organism evidence="1 2">
    <name type="scientific">Prunus yedoensis var. nudiflora</name>
    <dbReference type="NCBI Taxonomy" id="2094558"/>
    <lineage>
        <taxon>Eukaryota</taxon>
        <taxon>Viridiplantae</taxon>
        <taxon>Streptophyta</taxon>
        <taxon>Embryophyta</taxon>
        <taxon>Tracheophyta</taxon>
        <taxon>Spermatophyta</taxon>
        <taxon>Magnoliopsida</taxon>
        <taxon>eudicotyledons</taxon>
        <taxon>Gunneridae</taxon>
        <taxon>Pentapetalae</taxon>
        <taxon>rosids</taxon>
        <taxon>fabids</taxon>
        <taxon>Rosales</taxon>
        <taxon>Rosaceae</taxon>
        <taxon>Amygdaloideae</taxon>
        <taxon>Amygdaleae</taxon>
        <taxon>Prunus</taxon>
    </lineage>
</organism>
<dbReference type="EMBL" id="PJQY01001239">
    <property type="protein sequence ID" value="PQQ04413.1"/>
    <property type="molecule type" value="Genomic_DNA"/>
</dbReference>
<accession>A0A314YD92</accession>
<sequence length="130" mass="15075">MLVQLNRSNSHKLKWAPSHSNTRGLLEWVVVWMVTSCHEAHLWTEKWKFRVAWEPRNSGQFLRPKNRGTHSTNPINSNTCTLEAAATTTSLAEERRWSFGCSDKRLGKEECRTGRTKQKLDFHGVVVHDF</sequence>